<feature type="region of interest" description="Disordered" evidence="2">
    <location>
        <begin position="199"/>
        <end position="249"/>
    </location>
</feature>
<evidence type="ECO:0000313" key="4">
    <source>
        <dbReference type="EMBL" id="KAG0657954.1"/>
    </source>
</evidence>
<evidence type="ECO:0000256" key="2">
    <source>
        <dbReference type="SAM" id="MobiDB-lite"/>
    </source>
</evidence>
<keyword evidence="1" id="KW-0378">Hydrolase</keyword>
<name>A0A9P6VWQ4_RHOMI</name>
<feature type="compositionally biased region" description="Low complexity" evidence="2">
    <location>
        <begin position="21"/>
        <end position="35"/>
    </location>
</feature>
<reference evidence="4 5" key="1">
    <citation type="submission" date="2020-11" db="EMBL/GenBank/DDBJ databases">
        <title>Kefir isolates.</title>
        <authorList>
            <person name="Marcisauskas S."/>
            <person name="Kim Y."/>
            <person name="Blasche S."/>
        </authorList>
    </citation>
    <scope>NUCLEOTIDE SEQUENCE [LARGE SCALE GENOMIC DNA]</scope>
    <source>
        <strain evidence="4 5">KR</strain>
    </source>
</reference>
<dbReference type="EMBL" id="PUHQ01000073">
    <property type="protein sequence ID" value="KAG0657954.1"/>
    <property type="molecule type" value="Genomic_DNA"/>
</dbReference>
<dbReference type="OrthoDB" id="266663at2759"/>
<dbReference type="Proteomes" id="UP000777482">
    <property type="component" value="Unassembled WGS sequence"/>
</dbReference>
<gene>
    <name evidence="4" type="ORF">C6P46_006126</name>
</gene>
<evidence type="ECO:0000259" key="3">
    <source>
        <dbReference type="PROSITE" id="PS50056"/>
    </source>
</evidence>
<dbReference type="GO" id="GO:0016791">
    <property type="term" value="F:phosphatase activity"/>
    <property type="evidence" value="ECO:0007669"/>
    <property type="project" value="UniProtKB-ARBA"/>
</dbReference>
<comment type="caution">
    <text evidence="4">The sequence shown here is derived from an EMBL/GenBank/DDBJ whole genome shotgun (WGS) entry which is preliminary data.</text>
</comment>
<accession>A0A9P6VWQ4</accession>
<dbReference type="InterPro" id="IPR029021">
    <property type="entry name" value="Prot-tyrosine_phosphatase-like"/>
</dbReference>
<feature type="region of interest" description="Disordered" evidence="2">
    <location>
        <begin position="1"/>
        <end position="56"/>
    </location>
</feature>
<proteinExistence type="predicted"/>
<evidence type="ECO:0000313" key="5">
    <source>
        <dbReference type="Proteomes" id="UP000777482"/>
    </source>
</evidence>
<dbReference type="AlphaFoldDB" id="A0A9P6VWQ4"/>
<organism evidence="4 5">
    <name type="scientific">Rhodotorula mucilaginosa</name>
    <name type="common">Yeast</name>
    <name type="synonym">Rhodotorula rubra</name>
    <dbReference type="NCBI Taxonomy" id="5537"/>
    <lineage>
        <taxon>Eukaryota</taxon>
        <taxon>Fungi</taxon>
        <taxon>Dikarya</taxon>
        <taxon>Basidiomycota</taxon>
        <taxon>Pucciniomycotina</taxon>
        <taxon>Microbotryomycetes</taxon>
        <taxon>Sporidiobolales</taxon>
        <taxon>Sporidiobolaceae</taxon>
        <taxon>Rhodotorula</taxon>
    </lineage>
</organism>
<dbReference type="Pfam" id="PF22784">
    <property type="entry name" value="PTP-SAK"/>
    <property type="match status" value="1"/>
</dbReference>
<dbReference type="SUPFAM" id="SSF52799">
    <property type="entry name" value="(Phosphotyrosine protein) phosphatases II"/>
    <property type="match status" value="1"/>
</dbReference>
<dbReference type="InterPro" id="IPR057023">
    <property type="entry name" value="PTP-SAK"/>
</dbReference>
<dbReference type="InterPro" id="IPR050561">
    <property type="entry name" value="PTP"/>
</dbReference>
<dbReference type="InterPro" id="IPR000387">
    <property type="entry name" value="Tyr_Pase_dom"/>
</dbReference>
<dbReference type="Gene3D" id="3.90.190.10">
    <property type="entry name" value="Protein tyrosine phosphatase superfamily"/>
    <property type="match status" value="1"/>
</dbReference>
<feature type="domain" description="Tyrosine specific protein phosphatases" evidence="3">
    <location>
        <begin position="550"/>
        <end position="590"/>
    </location>
</feature>
<dbReference type="PROSITE" id="PS50056">
    <property type="entry name" value="TYR_PHOSPHATASE_2"/>
    <property type="match status" value="1"/>
</dbReference>
<dbReference type="PANTHER" id="PTHR23339">
    <property type="entry name" value="TYROSINE SPECIFIC PROTEIN PHOSPHATASE AND DUAL SPECIFICITY PROTEIN PHOSPHATASE"/>
    <property type="match status" value="1"/>
</dbReference>
<sequence length="679" mass="71424">MGVDRLAAVTISTTQEQRSDTASTTRSLAATSPPTKRSYCPSPQLDVAQDGNGGVSDGKVVRARLCEEQGRSDVKSQSLNRALGPLASASEDLKDRTDLVVSIPGTPPELAVRPGELELAFTTSPPPTQAGTADKPVSRNSPEYLTEVAERQIREFDALELSTGTLLAKLCSQHWLSEYNTLKRSIAVAAAGVAPPPALPIPPTAQGDAALLDAAPPHPPSQHVTQTLSVPAPSPETPDTGSPSTRGSSQLSDLIFLKPSTAASTSASRQAVSPSTSSTGLTPRVAKVALCPLTTAASDSLASMPPPPPQLRKTIAAVEQVLIDLDQGESVQDVALPDLVTIPPAAPAAEPVPPPLPAKAMFLADGSAVKTSLSHPINISPLIPVDAIAHIADRVFAAAPRSLVEPASEGTVAETFVVSASATTDDMFEIMSDPAMVPDRPSASRDGAPTAPVLGNFVLSSCPGKKVRMNGEASKGGRGAICRDVTLDLARARDEFGVRLVICCLDDAELHFLGVPWPEYVAAADLLGLEVVRMPMLEGFAPESPERLDADLAHIVRDYTLRGHSVLAHCRGGIGRAGLVASCWMLKMGLVAPISSSRSPALSTNESNEEEAPSPASSSSDEPLQVLSKVIDLIRRRRNVKAIETPHQVHFLHQYISYLQERARPVPAQELLAHERACA</sequence>
<evidence type="ECO:0000256" key="1">
    <source>
        <dbReference type="ARBA" id="ARBA00022801"/>
    </source>
</evidence>
<feature type="compositionally biased region" description="Polar residues" evidence="2">
    <location>
        <begin position="237"/>
        <end position="249"/>
    </location>
</feature>
<keyword evidence="5" id="KW-1185">Reference proteome</keyword>
<feature type="region of interest" description="Disordered" evidence="2">
    <location>
        <begin position="596"/>
        <end position="623"/>
    </location>
</feature>
<protein>
    <recommendedName>
        <fullName evidence="3">Tyrosine specific protein phosphatases domain-containing protein</fullName>
    </recommendedName>
</protein>